<dbReference type="EMBL" id="AOUO01000144">
    <property type="protein sequence ID" value="EOD68398.1"/>
    <property type="molecule type" value="Genomic_DNA"/>
</dbReference>
<evidence type="ECO:0008006" key="3">
    <source>
        <dbReference type="Google" id="ProtNLM"/>
    </source>
</evidence>
<dbReference type="Proteomes" id="UP000014139">
    <property type="component" value="Unassembled WGS sequence"/>
</dbReference>
<name>R1GAM8_9PSEU</name>
<accession>R1GAM8</accession>
<gene>
    <name evidence="1" type="ORF">H480_11517</name>
</gene>
<evidence type="ECO:0000313" key="2">
    <source>
        <dbReference type="Proteomes" id="UP000014139"/>
    </source>
</evidence>
<dbReference type="PANTHER" id="PTHR38133:SF1">
    <property type="entry name" value="SLR1429 PROTEIN"/>
    <property type="match status" value="1"/>
</dbReference>
<sequence>MTEPLPWWATRFARALTAIGVLLPAKGQGHVVSLTVGAGRVDAEVQDGRSHQVRIGLTAFGKAEWAAITHAVAAKASLTVQLLGGELPRDVEEIFKAARLPLFPSSAREVSLDCTCPAAEVPCGHLNAVCSALLARAGEDPFTILALRGRTREALLEELKNRLIHAEPLHPDDGSPALTEVMDTFFDGGPAPAPLHAPATPVDALLDQAPPFAITAGGEDVAELLRPVYRALAGERSSWSDGTGSAG</sequence>
<comment type="caution">
    <text evidence="1">The sequence shown here is derived from an EMBL/GenBank/DDBJ whole genome shotgun (WGS) entry which is preliminary data.</text>
</comment>
<dbReference type="PANTHER" id="PTHR38133">
    <property type="entry name" value="SLR1429 PROTEIN"/>
    <property type="match status" value="1"/>
</dbReference>
<dbReference type="PATRIC" id="fig|1292037.4.peg.2205"/>
<dbReference type="eggNOG" id="COG4279">
    <property type="taxonomic scope" value="Bacteria"/>
</dbReference>
<reference evidence="1 2" key="1">
    <citation type="submission" date="2013-02" db="EMBL/GenBank/DDBJ databases">
        <title>Draft genome sequence of Amycolatopsis vancoresmycina strain DSM 44592T.</title>
        <authorList>
            <person name="Kumar S."/>
            <person name="Kaur N."/>
            <person name="Kaur C."/>
            <person name="Raghava G.P.S."/>
            <person name="Mayilraj S."/>
        </authorList>
    </citation>
    <scope>NUCLEOTIDE SEQUENCE [LARGE SCALE GENOMIC DNA]</scope>
    <source>
        <strain evidence="1 2">DSM 44592</strain>
    </source>
</reference>
<dbReference type="AlphaFoldDB" id="R1GAM8"/>
<dbReference type="RefSeq" id="WP_003073388.1">
    <property type="nucleotide sequence ID" value="NZ_AOUO01000144.1"/>
</dbReference>
<protein>
    <recommendedName>
        <fullName evidence="3">SWIM-type domain-containing protein</fullName>
    </recommendedName>
</protein>
<evidence type="ECO:0000313" key="1">
    <source>
        <dbReference type="EMBL" id="EOD68398.1"/>
    </source>
</evidence>
<proteinExistence type="predicted"/>
<keyword evidence="2" id="KW-1185">Reference proteome</keyword>
<dbReference type="OrthoDB" id="188274at2"/>
<organism evidence="1 2">
    <name type="scientific">Amycolatopsis vancoresmycina DSM 44592</name>
    <dbReference type="NCBI Taxonomy" id="1292037"/>
    <lineage>
        <taxon>Bacteria</taxon>
        <taxon>Bacillati</taxon>
        <taxon>Actinomycetota</taxon>
        <taxon>Actinomycetes</taxon>
        <taxon>Pseudonocardiales</taxon>
        <taxon>Pseudonocardiaceae</taxon>
        <taxon>Amycolatopsis</taxon>
    </lineage>
</organism>